<dbReference type="InterPro" id="IPR001647">
    <property type="entry name" value="HTH_TetR"/>
</dbReference>
<evidence type="ECO:0000256" key="1">
    <source>
        <dbReference type="ARBA" id="ARBA00023015"/>
    </source>
</evidence>
<dbReference type="PANTHER" id="PTHR47506">
    <property type="entry name" value="TRANSCRIPTIONAL REGULATORY PROTEIN"/>
    <property type="match status" value="1"/>
</dbReference>
<accession>A0ABT2MEC4</accession>
<evidence type="ECO:0000256" key="3">
    <source>
        <dbReference type="ARBA" id="ARBA00023163"/>
    </source>
</evidence>
<dbReference type="SUPFAM" id="SSF48498">
    <property type="entry name" value="Tetracyclin repressor-like, C-terminal domain"/>
    <property type="match status" value="1"/>
</dbReference>
<organism evidence="5 6">
    <name type="scientific">Mycobacterium deserti</name>
    <dbReference type="NCBI Taxonomy" id="2978347"/>
    <lineage>
        <taxon>Bacteria</taxon>
        <taxon>Bacillati</taxon>
        <taxon>Actinomycetota</taxon>
        <taxon>Actinomycetes</taxon>
        <taxon>Mycobacteriales</taxon>
        <taxon>Mycobacteriaceae</taxon>
        <taxon>Mycobacterium</taxon>
    </lineage>
</organism>
<reference evidence="6" key="1">
    <citation type="submission" date="2023-07" db="EMBL/GenBank/DDBJ databases">
        <authorList>
            <person name="Deng Y."/>
            <person name="Zhang Y.-Q."/>
        </authorList>
    </citation>
    <scope>NUCLEOTIDE SEQUENCE [LARGE SCALE GENOMIC DNA]</scope>
    <source>
        <strain evidence="6">CPCC 205710</strain>
    </source>
</reference>
<keyword evidence="3" id="KW-0804">Transcription</keyword>
<dbReference type="InterPro" id="IPR036271">
    <property type="entry name" value="Tet_transcr_reg_TetR-rel_C_sf"/>
</dbReference>
<proteinExistence type="predicted"/>
<feature type="domain" description="HTH tetR-type" evidence="4">
    <location>
        <begin position="21"/>
        <end position="65"/>
    </location>
</feature>
<evidence type="ECO:0000313" key="5">
    <source>
        <dbReference type="EMBL" id="MCT7659919.1"/>
    </source>
</evidence>
<dbReference type="Proteomes" id="UP001206639">
    <property type="component" value="Unassembled WGS sequence"/>
</dbReference>
<keyword evidence="1" id="KW-0805">Transcription regulation</keyword>
<keyword evidence="6" id="KW-1185">Reference proteome</keyword>
<evidence type="ECO:0000313" key="6">
    <source>
        <dbReference type="Proteomes" id="UP001206639"/>
    </source>
</evidence>
<dbReference type="Gene3D" id="1.10.357.10">
    <property type="entry name" value="Tetracycline Repressor, domain 2"/>
    <property type="match status" value="1"/>
</dbReference>
<evidence type="ECO:0000259" key="4">
    <source>
        <dbReference type="Pfam" id="PF00440"/>
    </source>
</evidence>
<dbReference type="Gene3D" id="1.10.10.60">
    <property type="entry name" value="Homeodomain-like"/>
    <property type="match status" value="1"/>
</dbReference>
<dbReference type="RefSeq" id="WP_260993929.1">
    <property type="nucleotide sequence ID" value="NZ_JAODWD010000003.1"/>
</dbReference>
<name>A0ABT2MEC4_9MYCO</name>
<sequence>MTRASPNKRGRPRAYNPAVALRRARDTFWLNGFAATSLDDLAARMEMNRPSIYAAFGDKRALYRRCVTDYAQNSRDWLASALTEALPLRDGLRAVYREARDFYLVGEQGARGCFLIGTAVTEANADEATRIEVEATMTAFTEAFAERFERAERQGELSPHAPDALARIATAALNTLAVRARMGASRDELDALIDATVDVVCARPD</sequence>
<evidence type="ECO:0000256" key="2">
    <source>
        <dbReference type="ARBA" id="ARBA00023125"/>
    </source>
</evidence>
<gene>
    <name evidence="5" type="ORF">N4S67_15975</name>
</gene>
<dbReference type="SUPFAM" id="SSF46689">
    <property type="entry name" value="Homeodomain-like"/>
    <property type="match status" value="1"/>
</dbReference>
<dbReference type="PANTHER" id="PTHR47506:SF1">
    <property type="entry name" value="HTH-TYPE TRANSCRIPTIONAL REGULATOR YJDC"/>
    <property type="match status" value="1"/>
</dbReference>
<protein>
    <submittedName>
        <fullName evidence="5">TetR/AcrR family transcriptional regulator</fullName>
    </submittedName>
</protein>
<dbReference type="EMBL" id="JAODWD010000003">
    <property type="protein sequence ID" value="MCT7659919.1"/>
    <property type="molecule type" value="Genomic_DNA"/>
</dbReference>
<dbReference type="InterPro" id="IPR009057">
    <property type="entry name" value="Homeodomain-like_sf"/>
</dbReference>
<keyword evidence="2" id="KW-0238">DNA-binding</keyword>
<dbReference type="Pfam" id="PF00440">
    <property type="entry name" value="TetR_N"/>
    <property type="match status" value="1"/>
</dbReference>
<comment type="caution">
    <text evidence="5">The sequence shown here is derived from an EMBL/GenBank/DDBJ whole genome shotgun (WGS) entry which is preliminary data.</text>
</comment>